<dbReference type="CDD" id="cd00567">
    <property type="entry name" value="ACAD"/>
    <property type="match status" value="1"/>
</dbReference>
<name>W4V5Q9_9FIRM</name>
<keyword evidence="6" id="KW-1185">Reference proteome</keyword>
<dbReference type="PANTHER" id="PTHR43884">
    <property type="entry name" value="ACYL-COA DEHYDROGENASE"/>
    <property type="match status" value="1"/>
</dbReference>
<dbReference type="PANTHER" id="PTHR43884:SF12">
    <property type="entry name" value="ISOVALERYL-COA DEHYDROGENASE, MITOCHONDRIAL-RELATED"/>
    <property type="match status" value="1"/>
</dbReference>
<dbReference type="InterPro" id="IPR009100">
    <property type="entry name" value="AcylCoA_DH/oxidase_NM_dom_sf"/>
</dbReference>
<evidence type="ECO:0000313" key="5">
    <source>
        <dbReference type="EMBL" id="GAE88497.1"/>
    </source>
</evidence>
<evidence type="ECO:0000256" key="2">
    <source>
        <dbReference type="ARBA" id="ARBA00022630"/>
    </source>
</evidence>
<dbReference type="Pfam" id="PF00441">
    <property type="entry name" value="Acyl-CoA_dh_1"/>
    <property type="match status" value="1"/>
</dbReference>
<evidence type="ECO:0000256" key="1">
    <source>
        <dbReference type="ARBA" id="ARBA00009347"/>
    </source>
</evidence>
<keyword evidence="3" id="KW-0274">FAD</keyword>
<comment type="caution">
    <text evidence="5">The sequence shown here is derived from an EMBL/GenBank/DDBJ whole genome shotgun (WGS) entry which is preliminary data.</text>
</comment>
<sequence length="218" mass="24249">MSISFAKTSTDKELNNVSAFIVEKGMKGFYLSENVEKIGLKNAPMGELVFDDCRVPKENMLGKPGDGFLVFSTAVEWERSCMFATHLGRMKKQLDVTVAYAKSRQQFHRPIGNFQSVSNKIANMKMNVEIAELLLYKTAWLKQNGKGNYLESSITKLFISEAYIKSSLEQLQIHGASGYLLDSGIGSQVVDSLASTIYAGTSEIQRGIISRWLGIKEL</sequence>
<dbReference type="SUPFAM" id="SSF47203">
    <property type="entry name" value="Acyl-CoA dehydrogenase C-terminal domain-like"/>
    <property type="match status" value="1"/>
</dbReference>
<gene>
    <name evidence="5" type="ORF">JCM21531_1942</name>
</gene>
<keyword evidence="2" id="KW-0285">Flavoprotein</keyword>
<dbReference type="EMBL" id="BAVR01000019">
    <property type="protein sequence ID" value="GAE88497.1"/>
    <property type="molecule type" value="Genomic_DNA"/>
</dbReference>
<dbReference type="InterPro" id="IPR036250">
    <property type="entry name" value="AcylCo_DH-like_C"/>
</dbReference>
<dbReference type="AlphaFoldDB" id="W4V5Q9"/>
<evidence type="ECO:0000259" key="4">
    <source>
        <dbReference type="Pfam" id="PF00441"/>
    </source>
</evidence>
<organism evidence="5 6">
    <name type="scientific">Acetivibrio straminisolvens JCM 21531</name>
    <dbReference type="NCBI Taxonomy" id="1294263"/>
    <lineage>
        <taxon>Bacteria</taxon>
        <taxon>Bacillati</taxon>
        <taxon>Bacillota</taxon>
        <taxon>Clostridia</taxon>
        <taxon>Eubacteriales</taxon>
        <taxon>Oscillospiraceae</taxon>
        <taxon>Acetivibrio</taxon>
    </lineage>
</organism>
<dbReference type="SUPFAM" id="SSF56645">
    <property type="entry name" value="Acyl-CoA dehydrogenase NM domain-like"/>
    <property type="match status" value="1"/>
</dbReference>
<dbReference type="RefSeq" id="WP_054847034.1">
    <property type="nucleotide sequence ID" value="NZ_BAVR01000019.1"/>
</dbReference>
<dbReference type="STRING" id="1294263.JCM21531_1942"/>
<evidence type="ECO:0000313" key="6">
    <source>
        <dbReference type="Proteomes" id="UP000019109"/>
    </source>
</evidence>
<dbReference type="GO" id="GO:0003995">
    <property type="term" value="F:acyl-CoA dehydrogenase activity"/>
    <property type="evidence" value="ECO:0007669"/>
    <property type="project" value="TreeGrafter"/>
</dbReference>
<accession>W4V5Q9</accession>
<dbReference type="InterPro" id="IPR009075">
    <property type="entry name" value="AcylCo_DH/oxidase_C"/>
</dbReference>
<feature type="domain" description="Acyl-CoA dehydrogenase/oxidase C-terminal" evidence="4">
    <location>
        <begin position="65"/>
        <end position="213"/>
    </location>
</feature>
<dbReference type="OrthoDB" id="9802447at2"/>
<proteinExistence type="inferred from homology"/>
<dbReference type="Gene3D" id="2.40.110.10">
    <property type="entry name" value="Butyryl-CoA Dehydrogenase, subunit A, domain 2"/>
    <property type="match status" value="1"/>
</dbReference>
<reference evidence="5" key="1">
    <citation type="journal article" date="2014" name="Genome Announc.">
        <title>Draft Genome Sequence of Clostridium straminisolvens Strain JCM 21531T, Isolated from a Cellulose-Degrading Bacterial Community.</title>
        <authorList>
            <person name="Yuki M."/>
            <person name="Oshima K."/>
            <person name="Suda W."/>
            <person name="Sakamoto M."/>
            <person name="Kitamura K."/>
            <person name="Iida T."/>
            <person name="Hattori M."/>
            <person name="Ohkuma M."/>
        </authorList>
    </citation>
    <scope>NUCLEOTIDE SEQUENCE [LARGE SCALE GENOMIC DNA]</scope>
    <source>
        <strain evidence="5">JCM 21531</strain>
    </source>
</reference>
<dbReference type="Proteomes" id="UP000019109">
    <property type="component" value="Unassembled WGS sequence"/>
</dbReference>
<comment type="similarity">
    <text evidence="1">Belongs to the acyl-CoA dehydrogenase family.</text>
</comment>
<dbReference type="InterPro" id="IPR046373">
    <property type="entry name" value="Acyl-CoA_Oxase/DH_mid-dom_sf"/>
</dbReference>
<evidence type="ECO:0000256" key="3">
    <source>
        <dbReference type="ARBA" id="ARBA00022827"/>
    </source>
</evidence>
<dbReference type="Gene3D" id="1.20.140.10">
    <property type="entry name" value="Butyryl-CoA Dehydrogenase, subunit A, domain 3"/>
    <property type="match status" value="1"/>
</dbReference>
<protein>
    <submittedName>
        <fullName evidence="5">Butyryl-CoA dehydrogenase</fullName>
    </submittedName>
</protein>